<keyword evidence="4" id="KW-0547">Nucleotide-binding</keyword>
<dbReference type="GO" id="GO:0140359">
    <property type="term" value="F:ABC-type transporter activity"/>
    <property type="evidence" value="ECO:0007669"/>
    <property type="project" value="InterPro"/>
</dbReference>
<dbReference type="SMART" id="SM00382">
    <property type="entry name" value="AAA"/>
    <property type="match status" value="2"/>
</dbReference>
<dbReference type="Gene3D" id="3.40.50.300">
    <property type="entry name" value="P-loop containing nucleotide triphosphate hydrolases"/>
    <property type="match status" value="2"/>
</dbReference>
<keyword evidence="3 8" id="KW-0812">Transmembrane</keyword>
<feature type="transmembrane region" description="Helical" evidence="8">
    <location>
        <begin position="546"/>
        <end position="568"/>
    </location>
</feature>
<dbReference type="SUPFAM" id="SSF52540">
    <property type="entry name" value="P-loop containing nucleoside triphosphate hydrolases"/>
    <property type="match status" value="2"/>
</dbReference>
<feature type="transmembrane region" description="Helical" evidence="8">
    <location>
        <begin position="1155"/>
        <end position="1175"/>
    </location>
</feature>
<comment type="caution">
    <text evidence="10">The sequence shown here is derived from an EMBL/GenBank/DDBJ whole genome shotgun (WGS) entry which is preliminary data.</text>
</comment>
<feature type="transmembrane region" description="Helical" evidence="8">
    <location>
        <begin position="434"/>
        <end position="456"/>
    </location>
</feature>
<dbReference type="Proteomes" id="UP001164286">
    <property type="component" value="Unassembled WGS sequence"/>
</dbReference>
<keyword evidence="7 8" id="KW-0472">Membrane</keyword>
<evidence type="ECO:0000256" key="1">
    <source>
        <dbReference type="ARBA" id="ARBA00004141"/>
    </source>
</evidence>
<dbReference type="InterPro" id="IPR027417">
    <property type="entry name" value="P-loop_NTPase"/>
</dbReference>
<dbReference type="GO" id="GO:0016020">
    <property type="term" value="C:membrane"/>
    <property type="evidence" value="ECO:0007669"/>
    <property type="project" value="UniProtKB-SubCell"/>
</dbReference>
<dbReference type="PROSITE" id="PS50893">
    <property type="entry name" value="ABC_TRANSPORTER_2"/>
    <property type="match status" value="2"/>
</dbReference>
<proteinExistence type="predicted"/>
<dbReference type="InterPro" id="IPR043926">
    <property type="entry name" value="ABCG_dom"/>
</dbReference>
<keyword evidence="5" id="KW-0067">ATP-binding</keyword>
<dbReference type="EMBL" id="JAKWFO010000014">
    <property type="protein sequence ID" value="KAI9632227.1"/>
    <property type="molecule type" value="Genomic_DNA"/>
</dbReference>
<feature type="transmembrane region" description="Helical" evidence="8">
    <location>
        <begin position="1195"/>
        <end position="1217"/>
    </location>
</feature>
<gene>
    <name evidence="10" type="ORF">MKK02DRAFT_20321</name>
</gene>
<evidence type="ECO:0000313" key="10">
    <source>
        <dbReference type="EMBL" id="KAI9632227.1"/>
    </source>
</evidence>
<dbReference type="GO" id="GO:0016887">
    <property type="term" value="F:ATP hydrolysis activity"/>
    <property type="evidence" value="ECO:0007669"/>
    <property type="project" value="InterPro"/>
</dbReference>
<dbReference type="GO" id="GO:0005524">
    <property type="term" value="F:ATP binding"/>
    <property type="evidence" value="ECO:0007669"/>
    <property type="project" value="UniProtKB-KW"/>
</dbReference>
<dbReference type="Pfam" id="PF19055">
    <property type="entry name" value="ABC2_membrane_7"/>
    <property type="match status" value="1"/>
</dbReference>
<dbReference type="PANTHER" id="PTHR48041">
    <property type="entry name" value="ABC TRANSPORTER G FAMILY MEMBER 28"/>
    <property type="match status" value="1"/>
</dbReference>
<evidence type="ECO:0000313" key="11">
    <source>
        <dbReference type="Proteomes" id="UP001164286"/>
    </source>
</evidence>
<dbReference type="PANTHER" id="PTHR48041:SF91">
    <property type="entry name" value="ABC TRANSPORTER G FAMILY MEMBER 28"/>
    <property type="match status" value="1"/>
</dbReference>
<dbReference type="RefSeq" id="XP_052942004.1">
    <property type="nucleotide sequence ID" value="XM_053086240.1"/>
</dbReference>
<name>A0AA38H1Z9_9TREE</name>
<feature type="domain" description="ABC transporter" evidence="9">
    <location>
        <begin position="724"/>
        <end position="979"/>
    </location>
</feature>
<evidence type="ECO:0000256" key="4">
    <source>
        <dbReference type="ARBA" id="ARBA00022741"/>
    </source>
</evidence>
<feature type="transmembrane region" description="Helical" evidence="8">
    <location>
        <begin position="509"/>
        <end position="539"/>
    </location>
</feature>
<dbReference type="InterPro" id="IPR050352">
    <property type="entry name" value="ABCG_transporters"/>
</dbReference>
<sequence length="1334" mass="146857">MERLGSARTGQAIIDDNALLNLPPPSPFHLKVRNLWVGVPHKTLPSWLPKALKRKMVPEDEGEEETRKKWILKGAECECRSGEVLAILGGSGSGKTTLLNQIAYRSTGLPVEDGEVIYHAVTSHHSGSAPDGEGADAVLGQAAPDTRAKAGKREMGRRIGFVRQQDFLVEHLTVRETLTYAARLRLPPDLSRETIAQIVEQVIDELGLRDAADTVVGGPLRKGISGGEKRRLSIGCVMVTLPSVLILDEPTSGLDAFTSYLLLLTLSQLARRGRTVILSIHAPRSDAFDIFDRIALLSKGEVVYSGPRRGCLDWFEGLGHELEIGVNPLDFLIDISSIDNRTAENEEISRSRVKHLVDAWKNRSSEDRNTLLLEKLNNGSTNTLSQSFSRPELQRIATARSEINDHLSSERRPGFLRQTGVLIARSHRNVYRNFAQLAGLIAQGAILGIIIGLTYYKLPEDPTGIQSLKNLCFQLVPSVFYLQQVFWVYKFCTDLVIFDREREDHLYDVVPYIISDWISFLLPSIAAPTVYLIFVYFMVGLRPDNIAANVFTLIADVVLVQFCTQGLAKLAASVTRSFATASVIGNALNLFQIMSAGFILVDVPPYVSWIRWISPYFYSFRIMSTTQFRDRTFDCPANSLANLGQCQGNNVLASFGINPYTNIGVWFAGLIGVALGEYIIVCLILSLWNGGGVKHASEIDSHHRGKNADVMESHMTRDRIDVEVRNLSLTWAKRAIPGISGPKTKVILDDVSMSFPSGQVSAILGPSGAGKSTLLQLLASRPLGSSTLSHFTSSGSILHAGQPSSSASQSHFAFVEQDDDWHLPRLTVRETLRYAAILRLPDKMPRRQKVARAETVLLMLGLKDCADLPVGGAVLKGISGGEKRRLSLAVQMINDPAVLLVDEPTSGLDSSIALSVMQVLKDIAATGRTVIATIHQPRSDIWKLADNVTLLAKGGKVAFSGKREQVIPYFQTLNYPMPSEYFNPADHLLDLVSVDSRKANHDVSQTRVEGLIEKWRGQAGKVDVEERVASRSEKEMNDKAQLGEKGIVREKKATGMVVALPVVLERHWKNLWRQKEVFFNRIFQPPLLGCIFLLFFQRLSRGPSGAQDRIGITIENTTALSFVGLLNAIAVFPAERNLYLHESRSSARYSPATFVIVYSVVEVGFELIAALAYGALMNVAVGMQTSARIYFQFSISIWALINMGESLTMIAGSFIYVEGLTVTVVSTVLSIIGQFSGVISLSVPAWLAAIAWGFPIKPATRIHIINESVGLVFRCSQEDVQSGVCVAQTGEQLLALFNWQDLNVDKFTALAVAIAVIWRLLAWFALCIRVGGFR</sequence>
<dbReference type="Pfam" id="PF00005">
    <property type="entry name" value="ABC_tran"/>
    <property type="match status" value="2"/>
</dbReference>
<keyword evidence="6 8" id="KW-1133">Transmembrane helix</keyword>
<accession>A0AA38H1Z9</accession>
<dbReference type="InterPro" id="IPR013525">
    <property type="entry name" value="ABC2_TM"/>
</dbReference>
<dbReference type="GeneID" id="77725441"/>
<feature type="domain" description="ABC transporter" evidence="9">
    <location>
        <begin position="52"/>
        <end position="324"/>
    </location>
</feature>
<feature type="transmembrane region" description="Helical" evidence="8">
    <location>
        <begin position="1307"/>
        <end position="1328"/>
    </location>
</feature>
<evidence type="ECO:0000256" key="8">
    <source>
        <dbReference type="SAM" id="Phobius"/>
    </source>
</evidence>
<dbReference type="PROSITE" id="PS00211">
    <property type="entry name" value="ABC_TRANSPORTER_1"/>
    <property type="match status" value="2"/>
</dbReference>
<feature type="transmembrane region" description="Helical" evidence="8">
    <location>
        <begin position="663"/>
        <end position="688"/>
    </location>
</feature>
<feature type="transmembrane region" description="Helical" evidence="8">
    <location>
        <begin position="1229"/>
        <end position="1254"/>
    </location>
</feature>
<dbReference type="InterPro" id="IPR017871">
    <property type="entry name" value="ABC_transporter-like_CS"/>
</dbReference>
<keyword evidence="10" id="KW-0378">Hydrolase</keyword>
<evidence type="ECO:0000259" key="9">
    <source>
        <dbReference type="PROSITE" id="PS50893"/>
    </source>
</evidence>
<evidence type="ECO:0000256" key="3">
    <source>
        <dbReference type="ARBA" id="ARBA00022692"/>
    </source>
</evidence>
<comment type="subcellular location">
    <subcellularLocation>
        <location evidence="1">Membrane</location>
        <topology evidence="1">Multi-pass membrane protein</topology>
    </subcellularLocation>
</comment>
<dbReference type="InterPro" id="IPR003439">
    <property type="entry name" value="ABC_transporter-like_ATP-bd"/>
</dbReference>
<evidence type="ECO:0000256" key="2">
    <source>
        <dbReference type="ARBA" id="ARBA00022448"/>
    </source>
</evidence>
<evidence type="ECO:0000256" key="7">
    <source>
        <dbReference type="ARBA" id="ARBA00023136"/>
    </source>
</evidence>
<feature type="transmembrane region" description="Helical" evidence="8">
    <location>
        <begin position="1078"/>
        <end position="1096"/>
    </location>
</feature>
<organism evidence="10 11">
    <name type="scientific">Dioszegia hungarica</name>
    <dbReference type="NCBI Taxonomy" id="4972"/>
    <lineage>
        <taxon>Eukaryota</taxon>
        <taxon>Fungi</taxon>
        <taxon>Dikarya</taxon>
        <taxon>Basidiomycota</taxon>
        <taxon>Agaricomycotina</taxon>
        <taxon>Tremellomycetes</taxon>
        <taxon>Tremellales</taxon>
        <taxon>Bulleribasidiaceae</taxon>
        <taxon>Dioszegia</taxon>
    </lineage>
</organism>
<evidence type="ECO:0000256" key="5">
    <source>
        <dbReference type="ARBA" id="ARBA00022840"/>
    </source>
</evidence>
<evidence type="ECO:0000256" key="6">
    <source>
        <dbReference type="ARBA" id="ARBA00022989"/>
    </source>
</evidence>
<dbReference type="InterPro" id="IPR003593">
    <property type="entry name" value="AAA+_ATPase"/>
</dbReference>
<keyword evidence="2" id="KW-0813">Transport</keyword>
<dbReference type="Pfam" id="PF01061">
    <property type="entry name" value="ABC2_membrane"/>
    <property type="match status" value="2"/>
</dbReference>
<reference evidence="10" key="1">
    <citation type="journal article" date="2022" name="G3 (Bethesda)">
        <title>High quality genome of the basidiomycete yeast Dioszegia hungarica PDD-24b-2 isolated from cloud water.</title>
        <authorList>
            <person name="Jarrige D."/>
            <person name="Haridas S."/>
            <person name="Bleykasten-Grosshans C."/>
            <person name="Joly M."/>
            <person name="Nadalig T."/>
            <person name="Sancelme M."/>
            <person name="Vuilleumier S."/>
            <person name="Grigoriev I.V."/>
            <person name="Amato P."/>
            <person name="Bringel F."/>
        </authorList>
    </citation>
    <scope>NUCLEOTIDE SEQUENCE</scope>
    <source>
        <strain evidence="10">PDD-24b-2</strain>
    </source>
</reference>
<feature type="transmembrane region" description="Helical" evidence="8">
    <location>
        <begin position="1116"/>
        <end position="1134"/>
    </location>
</feature>
<protein>
    <submittedName>
        <fullName evidence="10">P-loop containing nucleoside triphosphate hydrolase protein</fullName>
    </submittedName>
</protein>
<keyword evidence="11" id="KW-1185">Reference proteome</keyword>